<evidence type="ECO:0000313" key="2">
    <source>
        <dbReference type="Proteomes" id="UP000740329"/>
    </source>
</evidence>
<dbReference type="RefSeq" id="WP_209591737.1">
    <property type="nucleotide sequence ID" value="NZ_JAGGMV010000009.1"/>
</dbReference>
<gene>
    <name evidence="1" type="ORF">J3E07_001667</name>
</gene>
<dbReference type="Proteomes" id="UP000740329">
    <property type="component" value="Unassembled WGS sequence"/>
</dbReference>
<dbReference type="EMBL" id="JAGGMV010000009">
    <property type="protein sequence ID" value="MBP2202226.1"/>
    <property type="molecule type" value="Genomic_DNA"/>
</dbReference>
<evidence type="ECO:0000313" key="1">
    <source>
        <dbReference type="EMBL" id="MBP2202226.1"/>
    </source>
</evidence>
<proteinExistence type="predicted"/>
<accession>A0A8J7RJU7</accession>
<dbReference type="AlphaFoldDB" id="A0A8J7RJU7"/>
<organism evidence="1 2">
    <name type="scientific">Methanococcus voltae</name>
    <dbReference type="NCBI Taxonomy" id="2188"/>
    <lineage>
        <taxon>Archaea</taxon>
        <taxon>Methanobacteriati</taxon>
        <taxon>Methanobacteriota</taxon>
        <taxon>Methanomada group</taxon>
        <taxon>Methanococci</taxon>
        <taxon>Methanococcales</taxon>
        <taxon>Methanococcaceae</taxon>
        <taxon>Methanococcus</taxon>
    </lineage>
</organism>
<name>A0A8J7RJU7_METVO</name>
<comment type="caution">
    <text evidence="1">The sequence shown here is derived from an EMBL/GenBank/DDBJ whole genome shotgun (WGS) entry which is preliminary data.</text>
</comment>
<reference evidence="1" key="1">
    <citation type="submission" date="2021-03" db="EMBL/GenBank/DDBJ databases">
        <title>Genomic Encyclopedia of Type Strains, Phase IV (KMG-V): Genome sequencing to study the core and pangenomes of soil and plant-associated prokaryotes.</title>
        <authorList>
            <person name="Whitman W."/>
        </authorList>
    </citation>
    <scope>NUCLEOTIDE SEQUENCE</scope>
    <source>
        <strain evidence="1">C4</strain>
    </source>
</reference>
<protein>
    <submittedName>
        <fullName evidence="1">Uncharacterized protein</fullName>
    </submittedName>
</protein>
<sequence>MQTSANSSYIHTELSVRILDFVDSYTRYTFFARQDAKEFLELNFKLQFLLAIFHDDLKNDDLTDLLKKEIKIYIIQSSDGNIIYSFEPEKGITVQNLKVLEVPTYENFEKITKILISKLNEKGVLNIIQQNKPPFLYSCKGD</sequence>